<keyword evidence="1" id="KW-0732">Signal</keyword>
<name>A0ABT7MWF8_9MICO</name>
<dbReference type="GO" id="GO:0016787">
    <property type="term" value="F:hydrolase activity"/>
    <property type="evidence" value="ECO:0007669"/>
    <property type="project" value="UniProtKB-KW"/>
</dbReference>
<dbReference type="InterPro" id="IPR029058">
    <property type="entry name" value="AB_hydrolase_fold"/>
</dbReference>
<dbReference type="Proteomes" id="UP001235064">
    <property type="component" value="Unassembled WGS sequence"/>
</dbReference>
<feature type="chain" id="PRO_5046194069" evidence="1">
    <location>
        <begin position="22"/>
        <end position="253"/>
    </location>
</feature>
<feature type="signal peptide" evidence="1">
    <location>
        <begin position="1"/>
        <end position="21"/>
    </location>
</feature>
<keyword evidence="3" id="KW-0378">Hydrolase</keyword>
<evidence type="ECO:0000256" key="1">
    <source>
        <dbReference type="SAM" id="SignalP"/>
    </source>
</evidence>
<dbReference type="RefSeq" id="WP_286287510.1">
    <property type="nucleotide sequence ID" value="NZ_JASXSZ010000001.1"/>
</dbReference>
<keyword evidence="4" id="KW-1185">Reference proteome</keyword>
<dbReference type="Pfam" id="PF00561">
    <property type="entry name" value="Abhydrolase_1"/>
    <property type="match status" value="1"/>
</dbReference>
<gene>
    <name evidence="3" type="ORF">QSV35_05565</name>
</gene>
<accession>A0ABT7MWF8</accession>
<evidence type="ECO:0000313" key="3">
    <source>
        <dbReference type="EMBL" id="MDL9978789.1"/>
    </source>
</evidence>
<protein>
    <submittedName>
        <fullName evidence="3">Alpha/beta hydrolase</fullName>
    </submittedName>
</protein>
<sequence>MDRRRVILLPGSVLPAAPAYGALIAALGDDVDAVAKDLEVYAGPVPPADYSLDTEVDGVLRTADESGWETFHLVGYSGGGASALAFTAKHPERLESLALLEPAWAGDWGWSPAHRALWARYRELDGLPPDQFMDAFVRLGVRPGVTAGLPVRTGEQPPWMALRPAGIRAFLATFETYDLDRDALVRFTRPVYFALGGLSNPDDYGEIAERLATVFPDFRLEVFADRHHFDPPHRVEPDRVAASLRDLWDRAAA</sequence>
<dbReference type="InterPro" id="IPR000073">
    <property type="entry name" value="AB_hydrolase_1"/>
</dbReference>
<dbReference type="EMBL" id="JASXSZ010000001">
    <property type="protein sequence ID" value="MDL9978789.1"/>
    <property type="molecule type" value="Genomic_DNA"/>
</dbReference>
<dbReference type="Gene3D" id="3.40.50.1820">
    <property type="entry name" value="alpha/beta hydrolase"/>
    <property type="match status" value="1"/>
</dbReference>
<reference evidence="3 4" key="1">
    <citation type="submission" date="2023-06" db="EMBL/GenBank/DDBJ databases">
        <title>Microbacterium sp. nov., isolated from a waste landfill.</title>
        <authorList>
            <person name="Wen W."/>
        </authorList>
    </citation>
    <scope>NUCLEOTIDE SEQUENCE [LARGE SCALE GENOMIC DNA]</scope>
    <source>
        <strain evidence="3 4">ASV49</strain>
    </source>
</reference>
<dbReference type="PRINTS" id="PR00111">
    <property type="entry name" value="ABHYDROLASE"/>
</dbReference>
<proteinExistence type="predicted"/>
<feature type="domain" description="AB hydrolase-1" evidence="2">
    <location>
        <begin position="50"/>
        <end position="108"/>
    </location>
</feature>
<comment type="caution">
    <text evidence="3">The sequence shown here is derived from an EMBL/GenBank/DDBJ whole genome shotgun (WGS) entry which is preliminary data.</text>
</comment>
<evidence type="ECO:0000259" key="2">
    <source>
        <dbReference type="Pfam" id="PF00561"/>
    </source>
</evidence>
<evidence type="ECO:0000313" key="4">
    <source>
        <dbReference type="Proteomes" id="UP001235064"/>
    </source>
</evidence>
<dbReference type="SUPFAM" id="SSF53474">
    <property type="entry name" value="alpha/beta-Hydrolases"/>
    <property type="match status" value="1"/>
</dbReference>
<organism evidence="3 4">
    <name type="scientific">Microbacterium candidum</name>
    <dbReference type="NCBI Taxonomy" id="3041922"/>
    <lineage>
        <taxon>Bacteria</taxon>
        <taxon>Bacillati</taxon>
        <taxon>Actinomycetota</taxon>
        <taxon>Actinomycetes</taxon>
        <taxon>Micrococcales</taxon>
        <taxon>Microbacteriaceae</taxon>
        <taxon>Microbacterium</taxon>
    </lineage>
</organism>